<comment type="catalytic activity">
    <reaction evidence="5">
        <text>S-adenosyl 3-(methylsulfanyl)propylamine + putrescine = S-methyl-5'-thioadenosine + spermidine + H(+)</text>
        <dbReference type="Rhea" id="RHEA:12721"/>
        <dbReference type="ChEBI" id="CHEBI:15378"/>
        <dbReference type="ChEBI" id="CHEBI:17509"/>
        <dbReference type="ChEBI" id="CHEBI:57443"/>
        <dbReference type="ChEBI" id="CHEBI:57834"/>
        <dbReference type="ChEBI" id="CHEBI:326268"/>
        <dbReference type="EC" id="2.5.1.16"/>
    </reaction>
</comment>
<reference evidence="8 9" key="1">
    <citation type="submission" date="2017-10" db="EMBL/GenBank/DDBJ databases">
        <title>The draft genome sequence of Lewinella nigricans NBRC 102662.</title>
        <authorList>
            <person name="Wang K."/>
        </authorList>
    </citation>
    <scope>NUCLEOTIDE SEQUENCE [LARGE SCALE GENOMIC DNA]</scope>
    <source>
        <strain evidence="8 9">NBRC 102662</strain>
    </source>
</reference>
<comment type="caution">
    <text evidence="8">The sequence shown here is derived from an EMBL/GenBank/DDBJ whole genome shotgun (WGS) entry which is preliminary data.</text>
</comment>
<evidence type="ECO:0000256" key="4">
    <source>
        <dbReference type="ARBA" id="ARBA00023115"/>
    </source>
</evidence>
<dbReference type="FunFam" id="3.40.50.150:FF:000088">
    <property type="entry name" value="Polyamine aminopropyltransferase"/>
    <property type="match status" value="1"/>
</dbReference>
<dbReference type="GO" id="GO:0010487">
    <property type="term" value="F:thermospermine synthase activity"/>
    <property type="evidence" value="ECO:0007669"/>
    <property type="project" value="UniProtKB-ARBA"/>
</dbReference>
<dbReference type="Pfam" id="PF01564">
    <property type="entry name" value="Spermine_synth"/>
    <property type="match status" value="1"/>
</dbReference>
<dbReference type="PROSITE" id="PS01330">
    <property type="entry name" value="PABS_1"/>
    <property type="match status" value="1"/>
</dbReference>
<dbReference type="NCBIfam" id="NF037959">
    <property type="entry name" value="MFS_SpdSyn"/>
    <property type="match status" value="1"/>
</dbReference>
<dbReference type="InterPro" id="IPR001045">
    <property type="entry name" value="Spermi_synthase"/>
</dbReference>
<comment type="subunit">
    <text evidence="5">Homodimer or homotetramer.</text>
</comment>
<keyword evidence="5" id="KW-0472">Membrane</keyword>
<dbReference type="AlphaFoldDB" id="A0A2D0N1B8"/>
<feature type="transmembrane region" description="Helical" evidence="5">
    <location>
        <begin position="174"/>
        <end position="192"/>
    </location>
</feature>
<comment type="pathway">
    <text evidence="5">Amine and polyamine biosynthesis; spermidine biosynthesis; spermidine from putrescine: step 1/1.</text>
</comment>
<evidence type="ECO:0000256" key="6">
    <source>
        <dbReference type="PROSITE-ProRule" id="PRU00354"/>
    </source>
</evidence>
<organism evidence="8 9">
    <name type="scientific">Flavilitoribacter nigricans (strain ATCC 23147 / DSM 23189 / NBRC 102662 / NCIMB 1420 / SS-2)</name>
    <name type="common">Lewinella nigricans</name>
    <dbReference type="NCBI Taxonomy" id="1122177"/>
    <lineage>
        <taxon>Bacteria</taxon>
        <taxon>Pseudomonadati</taxon>
        <taxon>Bacteroidota</taxon>
        <taxon>Saprospiria</taxon>
        <taxon>Saprospirales</taxon>
        <taxon>Lewinellaceae</taxon>
        <taxon>Flavilitoribacter</taxon>
    </lineage>
</organism>
<feature type="transmembrane region" description="Helical" evidence="5">
    <location>
        <begin position="148"/>
        <end position="168"/>
    </location>
</feature>
<evidence type="ECO:0000256" key="5">
    <source>
        <dbReference type="HAMAP-Rule" id="MF_00198"/>
    </source>
</evidence>
<dbReference type="InterPro" id="IPR030373">
    <property type="entry name" value="PABS_CS"/>
</dbReference>
<comment type="subcellular location">
    <subcellularLocation>
        <location evidence="5">Cell membrane</location>
        <topology evidence="5">Multi-pass membrane protein</topology>
    </subcellularLocation>
</comment>
<comment type="function">
    <text evidence="5">Catalyzes the irreversible transfer of a propylamine group from the amino donor S-adenosylmethioninamine (decarboxy-AdoMet) to putrescine (1,4-diaminobutane) to yield spermidine.</text>
</comment>
<dbReference type="OrthoDB" id="9793120at2"/>
<dbReference type="RefSeq" id="WP_099154323.1">
    <property type="nucleotide sequence ID" value="NZ_PDUD01000042.1"/>
</dbReference>
<dbReference type="GO" id="GO:0004766">
    <property type="term" value="F:spermidine synthase activity"/>
    <property type="evidence" value="ECO:0007669"/>
    <property type="project" value="UniProtKB-UniRule"/>
</dbReference>
<dbReference type="HAMAP" id="MF_00198">
    <property type="entry name" value="Spermidine_synth"/>
    <property type="match status" value="1"/>
</dbReference>
<keyword evidence="4 5" id="KW-0620">Polyamine biosynthesis</keyword>
<dbReference type="InterPro" id="IPR036259">
    <property type="entry name" value="MFS_trans_sf"/>
</dbReference>
<dbReference type="UniPathway" id="UPA00248">
    <property type="reaction ID" value="UER00314"/>
</dbReference>
<dbReference type="NCBIfam" id="NF002956">
    <property type="entry name" value="PRK03612.1"/>
    <property type="match status" value="1"/>
</dbReference>
<dbReference type="GO" id="GO:0008295">
    <property type="term" value="P:spermidine biosynthetic process"/>
    <property type="evidence" value="ECO:0007669"/>
    <property type="project" value="UniProtKB-UniRule"/>
</dbReference>
<feature type="transmembrane region" description="Helical" evidence="5">
    <location>
        <begin position="76"/>
        <end position="98"/>
    </location>
</feature>
<evidence type="ECO:0000313" key="8">
    <source>
        <dbReference type="EMBL" id="PHN02295.1"/>
    </source>
</evidence>
<evidence type="ECO:0000256" key="3">
    <source>
        <dbReference type="ARBA" id="ARBA00023066"/>
    </source>
</evidence>
<keyword evidence="5" id="KW-1003">Cell membrane</keyword>
<keyword evidence="3 5" id="KW-0745">Spermidine biosynthesis</keyword>
<keyword evidence="5" id="KW-1133">Transmembrane helix</keyword>
<dbReference type="GO" id="GO:0005886">
    <property type="term" value="C:plasma membrane"/>
    <property type="evidence" value="ECO:0007669"/>
    <property type="project" value="UniProtKB-SubCell"/>
</dbReference>
<dbReference type="Gene3D" id="3.40.50.150">
    <property type="entry name" value="Vaccinia Virus protein VP39"/>
    <property type="match status" value="1"/>
</dbReference>
<dbReference type="EMBL" id="PDUD01000042">
    <property type="protein sequence ID" value="PHN02295.1"/>
    <property type="molecule type" value="Genomic_DNA"/>
</dbReference>
<evidence type="ECO:0000259" key="7">
    <source>
        <dbReference type="PROSITE" id="PS51006"/>
    </source>
</evidence>
<keyword evidence="5" id="KW-0812">Transmembrane</keyword>
<dbReference type="InterPro" id="IPR029063">
    <property type="entry name" value="SAM-dependent_MTases_sf"/>
</dbReference>
<dbReference type="SUPFAM" id="SSF103473">
    <property type="entry name" value="MFS general substrate transporter"/>
    <property type="match status" value="1"/>
</dbReference>
<feature type="binding site" evidence="5">
    <location>
        <begin position="355"/>
        <end position="356"/>
    </location>
    <ligand>
        <name>S-methyl-5'-thioadenosine</name>
        <dbReference type="ChEBI" id="CHEBI:17509"/>
    </ligand>
</feature>
<name>A0A2D0N1B8_FLAN2</name>
<dbReference type="SUPFAM" id="SSF53335">
    <property type="entry name" value="S-adenosyl-L-methionine-dependent methyltransferases"/>
    <property type="match status" value="1"/>
</dbReference>
<dbReference type="PANTHER" id="PTHR43317">
    <property type="entry name" value="THERMOSPERMINE SYNTHASE ACAULIS5"/>
    <property type="match status" value="1"/>
</dbReference>
<feature type="binding site" evidence="5">
    <location>
        <position position="247"/>
    </location>
    <ligand>
        <name>S-methyl-5'-thioadenosine</name>
        <dbReference type="ChEBI" id="CHEBI:17509"/>
    </ligand>
</feature>
<dbReference type="PROSITE" id="PS51006">
    <property type="entry name" value="PABS_2"/>
    <property type="match status" value="1"/>
</dbReference>
<dbReference type="CDD" id="cd02440">
    <property type="entry name" value="AdoMet_MTases"/>
    <property type="match status" value="1"/>
</dbReference>
<evidence type="ECO:0000313" key="9">
    <source>
        <dbReference type="Proteomes" id="UP000223913"/>
    </source>
</evidence>
<evidence type="ECO:0000256" key="1">
    <source>
        <dbReference type="ARBA" id="ARBA00007867"/>
    </source>
</evidence>
<accession>A0A2D0N1B8</accession>
<protein>
    <recommendedName>
        <fullName evidence="5">Polyamine aminopropyltransferase</fullName>
    </recommendedName>
    <alternativeName>
        <fullName evidence="5">Putrescine aminopropyltransferase</fullName>
        <shortName evidence="5">PAPT</shortName>
    </alternativeName>
    <alternativeName>
        <fullName evidence="5">Spermidine synthase</fullName>
        <shortName evidence="5">SPDS</shortName>
        <shortName evidence="5">SPDSY</shortName>
        <ecNumber evidence="5">2.5.1.16</ecNumber>
    </alternativeName>
</protein>
<feature type="transmembrane region" description="Helical" evidence="5">
    <location>
        <begin position="44"/>
        <end position="64"/>
    </location>
</feature>
<feature type="transmembrane region" description="Helical" evidence="5">
    <location>
        <begin position="12"/>
        <end position="32"/>
    </location>
</feature>
<feature type="binding site" evidence="5">
    <location>
        <position position="277"/>
    </location>
    <ligand>
        <name>spermidine</name>
        <dbReference type="ChEBI" id="CHEBI:57834"/>
    </ligand>
</feature>
<dbReference type="PANTHER" id="PTHR43317:SF1">
    <property type="entry name" value="THERMOSPERMINE SYNTHASE ACAULIS5"/>
    <property type="match status" value="1"/>
</dbReference>
<dbReference type="EC" id="2.5.1.16" evidence="5"/>
<comment type="similarity">
    <text evidence="1 5">Belongs to the spermidine/spermine synthase family.</text>
</comment>
<feature type="binding site" evidence="5">
    <location>
        <position position="321"/>
    </location>
    <ligand>
        <name>S-methyl-5'-thioadenosine</name>
        <dbReference type="ChEBI" id="CHEBI:17509"/>
    </ligand>
</feature>
<feature type="domain" description="PABS" evidence="7">
    <location>
        <begin position="217"/>
        <end position="453"/>
    </location>
</feature>
<feature type="transmembrane region" description="Helical" evidence="5">
    <location>
        <begin position="104"/>
        <end position="127"/>
    </location>
</feature>
<comment type="caution">
    <text evidence="5">Lacks conserved residue(s) required for the propagation of feature annotation.</text>
</comment>
<dbReference type="InterPro" id="IPR030374">
    <property type="entry name" value="PABS"/>
</dbReference>
<feature type="binding site" evidence="5">
    <location>
        <position position="301"/>
    </location>
    <ligand>
        <name>spermidine</name>
        <dbReference type="ChEBI" id="CHEBI:57834"/>
    </ligand>
</feature>
<sequence>MNSKDRTAGEKAVLIINIFVAGLCSIIYELLISTTSSYFLGDSIKQFSITIGIYLAAMGLGSYLSRLLGGQLILRFIEVEVLLSLVGGCSVPILYFVFANSTYAHFNLVMILMITLIGLLTGLEVPLLSRILTKHYPLKINLSNVLSLDYIGGLIATLLFPFILLPWLGVYHSSLIFGLVNLSLGVINLRVFRELLDGPKKRKYWLGVILAITFLAGMLLTAGQLLRAWSDTFYRDRIIFTKTTPYQHLVLTKGGDDLRLYINRVIQFSSTDEYRYHEPLVHPAMSRANYRKKVLILGGGEGLTAREVLKYPEVEQVIIVDIDPEVFRIARSNEQLRELNRESLFDPRVETVAEDAFVFLRQYEELFDVIIADLPDPTSESLARLYSQEFYALARRRLVPNGVFVTQAASPYHTTNAFWCIAASLEAAGFTEVLPYHTYVPSFGDWGFVLAANRSLRESVRIEVPCRFLSDSTARRLTYFEKDLIPGSAIDTNTLDQPRLLDYYLEDWRRWSREGNQAQ</sequence>
<feature type="active site" description="Proton acceptor" evidence="5 6">
    <location>
        <position position="373"/>
    </location>
</feature>
<proteinExistence type="inferred from homology"/>
<feature type="transmembrane region" description="Helical" evidence="5">
    <location>
        <begin position="204"/>
        <end position="226"/>
    </location>
</feature>
<keyword evidence="2 5" id="KW-0808">Transferase</keyword>
<evidence type="ECO:0000256" key="2">
    <source>
        <dbReference type="ARBA" id="ARBA00022679"/>
    </source>
</evidence>
<keyword evidence="9" id="KW-1185">Reference proteome</keyword>
<dbReference type="Proteomes" id="UP000223913">
    <property type="component" value="Unassembled WGS sequence"/>
</dbReference>
<gene>
    <name evidence="5" type="primary">speE</name>
    <name evidence="8" type="ORF">CRP01_32880</name>
</gene>